<gene>
    <name evidence="2" type="ORF">LMG29542_06916</name>
</gene>
<evidence type="ECO:0000313" key="3">
    <source>
        <dbReference type="Proteomes" id="UP000494363"/>
    </source>
</evidence>
<name>A0A6J5F175_9BURK</name>
<evidence type="ECO:0000313" key="2">
    <source>
        <dbReference type="EMBL" id="CAB3772599.1"/>
    </source>
</evidence>
<proteinExistence type="predicted"/>
<evidence type="ECO:0000256" key="1">
    <source>
        <dbReference type="SAM" id="MobiDB-lite"/>
    </source>
</evidence>
<feature type="region of interest" description="Disordered" evidence="1">
    <location>
        <begin position="1"/>
        <end position="30"/>
    </location>
</feature>
<accession>A0A6J5F175</accession>
<dbReference type="Proteomes" id="UP000494363">
    <property type="component" value="Unassembled WGS sequence"/>
</dbReference>
<protein>
    <submittedName>
        <fullName evidence="2">Uncharacterized protein</fullName>
    </submittedName>
</protein>
<dbReference type="EMBL" id="CADIKH010000061">
    <property type="protein sequence ID" value="CAB3772599.1"/>
    <property type="molecule type" value="Genomic_DNA"/>
</dbReference>
<keyword evidence="3" id="KW-1185">Reference proteome</keyword>
<dbReference type="AlphaFoldDB" id="A0A6J5F175"/>
<sequence length="77" mass="8861">MRSQEMTQHRHACSRHSGIGNRVGNGDAQLTRKHEKYVLHEQVVGRTRRPMRRPARRWPSFLNPHDLDCFAASSGAL</sequence>
<organism evidence="2 3">
    <name type="scientific">Paraburkholderia humisilvae</name>
    <dbReference type="NCBI Taxonomy" id="627669"/>
    <lineage>
        <taxon>Bacteria</taxon>
        <taxon>Pseudomonadati</taxon>
        <taxon>Pseudomonadota</taxon>
        <taxon>Betaproteobacteria</taxon>
        <taxon>Burkholderiales</taxon>
        <taxon>Burkholderiaceae</taxon>
        <taxon>Paraburkholderia</taxon>
    </lineage>
</organism>
<reference evidence="2 3" key="1">
    <citation type="submission" date="2020-04" db="EMBL/GenBank/DDBJ databases">
        <authorList>
            <person name="De Canck E."/>
        </authorList>
    </citation>
    <scope>NUCLEOTIDE SEQUENCE [LARGE SCALE GENOMIC DNA]</scope>
    <source>
        <strain evidence="2 3">LMG 29542</strain>
    </source>
</reference>